<dbReference type="STRING" id="128403.WA1_00555"/>
<dbReference type="EMBL" id="ANNX02000012">
    <property type="protein sequence ID" value="KYC43694.1"/>
    <property type="molecule type" value="Genomic_DNA"/>
</dbReference>
<proteinExistence type="predicted"/>
<dbReference type="AlphaFoldDB" id="A0A139XG69"/>
<evidence type="ECO:0008006" key="3">
    <source>
        <dbReference type="Google" id="ProtNLM"/>
    </source>
</evidence>
<dbReference type="Proteomes" id="UP000076925">
    <property type="component" value="Unassembled WGS sequence"/>
</dbReference>
<dbReference type="SUPFAM" id="SSF103473">
    <property type="entry name" value="MFS general substrate transporter"/>
    <property type="match status" value="1"/>
</dbReference>
<keyword evidence="2" id="KW-1185">Reference proteome</keyword>
<dbReference type="InterPro" id="IPR036259">
    <property type="entry name" value="MFS_trans_sf"/>
</dbReference>
<reference evidence="1 2" key="1">
    <citation type="journal article" date="2013" name="Genome Biol. Evol.">
        <title>Genomes of Stigonematalean cyanobacteria (subsection V) and the evolution of oxygenic photosynthesis from prokaryotes to plastids.</title>
        <authorList>
            <person name="Dagan T."/>
            <person name="Roettger M."/>
            <person name="Stucken K."/>
            <person name="Landan G."/>
            <person name="Koch R."/>
            <person name="Major P."/>
            <person name="Gould S.B."/>
            <person name="Goremykin V.V."/>
            <person name="Rippka R."/>
            <person name="Tandeau de Marsac N."/>
            <person name="Gugger M."/>
            <person name="Lockhart P.J."/>
            <person name="Allen J.F."/>
            <person name="Brune I."/>
            <person name="Maus I."/>
            <person name="Puhler A."/>
            <person name="Martin W.F."/>
        </authorList>
    </citation>
    <scope>NUCLEOTIDE SEQUENCE [LARGE SCALE GENOMIC DNA]</scope>
    <source>
        <strain evidence="1 2">PCC 7110</strain>
    </source>
</reference>
<gene>
    <name evidence="1" type="ORF">WA1_00555</name>
</gene>
<evidence type="ECO:0000313" key="1">
    <source>
        <dbReference type="EMBL" id="KYC43694.1"/>
    </source>
</evidence>
<name>A0A139XG69_9CYAN</name>
<sequence>MWWRSPDAFCLSLLPPVLKKFPCLQWQILGLRREFWDMWSAAWLPQLSPQVWVLVAGRFLSQIGSGIVLFYVPIYFVNQVGLSATAVGIGLSSGAIAHNLSELEASAVME</sequence>
<protein>
    <recommendedName>
        <fullName evidence="3">Major facilitator superfamily (MFS) profile domain-containing protein</fullName>
    </recommendedName>
</protein>
<comment type="caution">
    <text evidence="1">The sequence shown here is derived from an EMBL/GenBank/DDBJ whole genome shotgun (WGS) entry which is preliminary data.</text>
</comment>
<organism evidence="1 2">
    <name type="scientific">Scytonema hofmannii PCC 7110</name>
    <dbReference type="NCBI Taxonomy" id="128403"/>
    <lineage>
        <taxon>Bacteria</taxon>
        <taxon>Bacillati</taxon>
        <taxon>Cyanobacteriota</taxon>
        <taxon>Cyanophyceae</taxon>
        <taxon>Nostocales</taxon>
        <taxon>Scytonemataceae</taxon>
        <taxon>Scytonema</taxon>
    </lineage>
</organism>
<accession>A0A139XG69</accession>
<evidence type="ECO:0000313" key="2">
    <source>
        <dbReference type="Proteomes" id="UP000076925"/>
    </source>
</evidence>
<dbReference type="Gene3D" id="1.20.1250.20">
    <property type="entry name" value="MFS general substrate transporter like domains"/>
    <property type="match status" value="1"/>
</dbReference>